<dbReference type="GO" id="GO:0071949">
    <property type="term" value="F:FAD binding"/>
    <property type="evidence" value="ECO:0007669"/>
    <property type="project" value="InterPro"/>
</dbReference>
<organism evidence="2">
    <name type="scientific">uncultured Rubrobacteraceae bacterium</name>
    <dbReference type="NCBI Taxonomy" id="349277"/>
    <lineage>
        <taxon>Bacteria</taxon>
        <taxon>Bacillati</taxon>
        <taxon>Actinomycetota</taxon>
        <taxon>Rubrobacteria</taxon>
        <taxon>Rubrobacterales</taxon>
        <taxon>Rubrobacteraceae</taxon>
        <taxon>environmental samples</taxon>
    </lineage>
</organism>
<evidence type="ECO:0000313" key="2">
    <source>
        <dbReference type="EMBL" id="CAA9450148.1"/>
    </source>
</evidence>
<gene>
    <name evidence="2" type="ORF">AVDCRST_MAG01-01-4480</name>
</gene>
<dbReference type="EMBL" id="CADCUW010000580">
    <property type="protein sequence ID" value="CAA9450148.1"/>
    <property type="molecule type" value="Genomic_DNA"/>
</dbReference>
<dbReference type="PROSITE" id="PS50925">
    <property type="entry name" value="BLUF"/>
    <property type="match status" value="1"/>
</dbReference>
<feature type="non-terminal residue" evidence="2">
    <location>
        <position position="76"/>
    </location>
</feature>
<dbReference type="SMART" id="SM01034">
    <property type="entry name" value="BLUF"/>
    <property type="match status" value="1"/>
</dbReference>
<dbReference type="InterPro" id="IPR007024">
    <property type="entry name" value="BLUF_domain"/>
</dbReference>
<accession>A0A6J4QNI2</accession>
<sequence length="76" mass="8296">MFSLVYVSSATLPFSGEDLRALLATCRKNNAALGITGMLLYKDGNFMQVLEGDEGAVRGLYARIEADSRHRGEITL</sequence>
<name>A0A6J4QNI2_9ACTN</name>
<reference evidence="2" key="1">
    <citation type="submission" date="2020-02" db="EMBL/GenBank/DDBJ databases">
        <authorList>
            <person name="Meier V. D."/>
        </authorList>
    </citation>
    <scope>NUCLEOTIDE SEQUENCE</scope>
    <source>
        <strain evidence="2">AVDCRST_MAG01</strain>
    </source>
</reference>
<protein>
    <submittedName>
        <fullName evidence="2">Sensors of blue-light using FAD</fullName>
    </submittedName>
</protein>
<proteinExistence type="predicted"/>
<evidence type="ECO:0000259" key="1">
    <source>
        <dbReference type="PROSITE" id="PS50925"/>
    </source>
</evidence>
<dbReference type="Gene3D" id="3.30.70.100">
    <property type="match status" value="1"/>
</dbReference>
<dbReference type="GO" id="GO:0009882">
    <property type="term" value="F:blue light photoreceptor activity"/>
    <property type="evidence" value="ECO:0007669"/>
    <property type="project" value="InterPro"/>
</dbReference>
<dbReference type="InterPro" id="IPR036046">
    <property type="entry name" value="Acylphosphatase-like_dom_sf"/>
</dbReference>
<dbReference type="AlphaFoldDB" id="A0A6J4QNI2"/>
<feature type="domain" description="BLUF" evidence="1">
    <location>
        <begin position="1"/>
        <end position="76"/>
    </location>
</feature>
<dbReference type="SUPFAM" id="SSF54975">
    <property type="entry name" value="Acylphosphatase/BLUF domain-like"/>
    <property type="match status" value="1"/>
</dbReference>
<dbReference type="Pfam" id="PF04940">
    <property type="entry name" value="BLUF"/>
    <property type="match status" value="1"/>
</dbReference>